<comment type="caution">
    <text evidence="6">Lacks conserved residue(s) required for the propagation of feature annotation.</text>
</comment>
<keyword evidence="5 6" id="KW-0456">Lyase</keyword>
<feature type="binding site" evidence="6">
    <location>
        <position position="234"/>
    </location>
    <ligand>
        <name>AMP</name>
        <dbReference type="ChEBI" id="CHEBI:456215"/>
    </ligand>
</feature>
<reference evidence="8 9" key="1">
    <citation type="journal article" date="2020" name="Antonie Van Leeuwenhoek">
        <title>Rhodopirellula heiligendammensis sp. nov., Rhodopirellula pilleata sp. nov., and Rhodopirellula solitaria sp. nov. isolated from natural or artificial marine surfaces in Northern Germany and California, USA, and emended description of the genus Rhodopirellula.</title>
        <authorList>
            <person name="Kallscheuer N."/>
            <person name="Wiegand S."/>
            <person name="Jogler M."/>
            <person name="Boedeker C."/>
            <person name="Peeters S.H."/>
            <person name="Rast P."/>
            <person name="Heuer A."/>
            <person name="Jetten M.S.M."/>
            <person name="Rohde M."/>
            <person name="Jogler C."/>
        </authorList>
    </citation>
    <scope>NUCLEOTIDE SEQUENCE [LARGE SCALE GENOMIC DNA]</scope>
    <source>
        <strain evidence="8 9">Poly21</strain>
    </source>
</reference>
<keyword evidence="2 6" id="KW-0067">ATP-binding</keyword>
<name>A0A5C6C8L3_9BACT</name>
<keyword evidence="1 6" id="KW-0547">Nucleotide-binding</keyword>
<feature type="domain" description="YjeF C-terminal" evidence="7">
    <location>
        <begin position="2"/>
        <end position="294"/>
    </location>
</feature>
<feature type="binding site" evidence="6">
    <location>
        <position position="164"/>
    </location>
    <ligand>
        <name>(6S)-NADPHX</name>
        <dbReference type="ChEBI" id="CHEBI:64076"/>
    </ligand>
</feature>
<comment type="similarity">
    <text evidence="6">Belongs to the NnrD/CARKD family.</text>
</comment>
<evidence type="ECO:0000313" key="8">
    <source>
        <dbReference type="EMBL" id="TWU19089.1"/>
    </source>
</evidence>
<dbReference type="GO" id="GO:0052856">
    <property type="term" value="F:NAD(P)HX epimerase activity"/>
    <property type="evidence" value="ECO:0007669"/>
    <property type="project" value="TreeGrafter"/>
</dbReference>
<dbReference type="InterPro" id="IPR029056">
    <property type="entry name" value="Ribokinase-like"/>
</dbReference>
<gene>
    <name evidence="6" type="primary">nnrD</name>
    <name evidence="8" type="ORF">Poly21_12600</name>
</gene>
<proteinExistence type="inferred from homology"/>
<evidence type="ECO:0000256" key="1">
    <source>
        <dbReference type="ARBA" id="ARBA00022741"/>
    </source>
</evidence>
<dbReference type="Pfam" id="PF01256">
    <property type="entry name" value="Carb_kinase"/>
    <property type="match status" value="1"/>
</dbReference>
<feature type="binding site" evidence="6">
    <location>
        <position position="107"/>
    </location>
    <ligand>
        <name>(6S)-NADPHX</name>
        <dbReference type="ChEBI" id="CHEBI:64076"/>
    </ligand>
</feature>
<comment type="function">
    <text evidence="6">Catalyzes the dehydration of the S-form of NAD(P)HX at the expense of ADP, which is converted to AMP. Together with NAD(P)HX epimerase, which catalyzes the epimerization of the S- and R-forms, the enzyme allows the repair of both epimers of NAD(P)HX, a damaged form of NAD(P)H that is a result of enzymatic or heat-dependent hydration.</text>
</comment>
<dbReference type="GO" id="GO:0110051">
    <property type="term" value="P:metabolite repair"/>
    <property type="evidence" value="ECO:0007669"/>
    <property type="project" value="TreeGrafter"/>
</dbReference>
<dbReference type="NCBIfam" id="TIGR00196">
    <property type="entry name" value="yjeF_cterm"/>
    <property type="match status" value="1"/>
</dbReference>
<keyword evidence="9" id="KW-1185">Reference proteome</keyword>
<dbReference type="InterPro" id="IPR017953">
    <property type="entry name" value="Carbohydrate_kinase_pred_CS"/>
</dbReference>
<dbReference type="GO" id="GO:0005524">
    <property type="term" value="F:ATP binding"/>
    <property type="evidence" value="ECO:0007669"/>
    <property type="project" value="UniProtKB-KW"/>
</dbReference>
<keyword evidence="4 6" id="KW-0520">NAD</keyword>
<comment type="caution">
    <text evidence="8">The sequence shown here is derived from an EMBL/GenBank/DDBJ whole genome shotgun (WGS) entry which is preliminary data.</text>
</comment>
<organism evidence="8 9">
    <name type="scientific">Allorhodopirellula heiligendammensis</name>
    <dbReference type="NCBI Taxonomy" id="2714739"/>
    <lineage>
        <taxon>Bacteria</taxon>
        <taxon>Pseudomonadati</taxon>
        <taxon>Planctomycetota</taxon>
        <taxon>Planctomycetia</taxon>
        <taxon>Pirellulales</taxon>
        <taxon>Pirellulaceae</taxon>
        <taxon>Allorhodopirellula</taxon>
    </lineage>
</organism>
<dbReference type="GO" id="GO:0046496">
    <property type="term" value="P:nicotinamide nucleotide metabolic process"/>
    <property type="evidence" value="ECO:0007669"/>
    <property type="project" value="UniProtKB-UniRule"/>
</dbReference>
<keyword evidence="3 6" id="KW-0521">NADP</keyword>
<dbReference type="AlphaFoldDB" id="A0A5C6C8L3"/>
<protein>
    <recommendedName>
        <fullName evidence="6">ADP-dependent (S)-NAD(P)H-hydrate dehydratase</fullName>
        <ecNumber evidence="6">4.2.1.136</ecNumber>
    </recommendedName>
    <alternativeName>
        <fullName evidence="6">ADP-dependent NAD(P)HX dehydratase</fullName>
    </alternativeName>
</protein>
<feature type="binding site" evidence="6">
    <location>
        <position position="235"/>
    </location>
    <ligand>
        <name>(6S)-NADPHX</name>
        <dbReference type="ChEBI" id="CHEBI:64076"/>
    </ligand>
</feature>
<dbReference type="GO" id="GO:0052855">
    <property type="term" value="F:ADP-dependent NAD(P)H-hydrate dehydratase activity"/>
    <property type="evidence" value="ECO:0007669"/>
    <property type="project" value="UniProtKB-UniRule"/>
</dbReference>
<comment type="catalytic activity">
    <reaction evidence="6">
        <text>(6S)-NADHX + ADP = AMP + phosphate + NADH + H(+)</text>
        <dbReference type="Rhea" id="RHEA:32223"/>
        <dbReference type="ChEBI" id="CHEBI:15378"/>
        <dbReference type="ChEBI" id="CHEBI:43474"/>
        <dbReference type="ChEBI" id="CHEBI:57945"/>
        <dbReference type="ChEBI" id="CHEBI:64074"/>
        <dbReference type="ChEBI" id="CHEBI:456215"/>
        <dbReference type="ChEBI" id="CHEBI:456216"/>
        <dbReference type="EC" id="4.2.1.136"/>
    </reaction>
</comment>
<dbReference type="RefSeq" id="WP_146405995.1">
    <property type="nucleotide sequence ID" value="NZ_SJPU01000001.1"/>
</dbReference>
<feature type="binding site" evidence="6">
    <location>
        <begin position="200"/>
        <end position="204"/>
    </location>
    <ligand>
        <name>AMP</name>
        <dbReference type="ChEBI" id="CHEBI:456215"/>
    </ligand>
</feature>
<dbReference type="CDD" id="cd01171">
    <property type="entry name" value="YXKO-related"/>
    <property type="match status" value="1"/>
</dbReference>
<dbReference type="Gene3D" id="3.40.1190.20">
    <property type="match status" value="1"/>
</dbReference>
<dbReference type="PANTHER" id="PTHR12592:SF0">
    <property type="entry name" value="ATP-DEPENDENT (S)-NAD(P)H-HYDRATE DEHYDRATASE"/>
    <property type="match status" value="1"/>
</dbReference>
<dbReference type="PROSITE" id="PS01050">
    <property type="entry name" value="YJEF_C_2"/>
    <property type="match status" value="1"/>
</dbReference>
<sequence>MTAASPPLRLPSRESADHKGTFGRVLLVGGSRGMAGSITLSSIAALHTGSGLVSAAVPDRVLETVAGFHPALMTTALPCLDGSFATEAWPELRPAVARQDAIGVGPGMGTGEGSTVIVEELLRQRRTALVIDADALNIISQEHWFDDDACARVADNAPVVLTPHPGELARLTGVDAKDGAAQLTAAQQLADRLRVTIVVKGGPTHVVDGCSVDRPRRAYVNGTGNPGMGTAGCGDVLTGVITSLLGQGLSGWDAARLGVWIHGRAGDAAAAGISQTGMTAWHLVQTLAAVADEMVDRRRTAPSS</sequence>
<dbReference type="SUPFAM" id="SSF53613">
    <property type="entry name" value="Ribokinase-like"/>
    <property type="match status" value="1"/>
</dbReference>
<evidence type="ECO:0000259" key="7">
    <source>
        <dbReference type="PROSITE" id="PS51383"/>
    </source>
</evidence>
<dbReference type="PROSITE" id="PS51383">
    <property type="entry name" value="YJEF_C_3"/>
    <property type="match status" value="1"/>
</dbReference>
<dbReference type="PANTHER" id="PTHR12592">
    <property type="entry name" value="ATP-DEPENDENT (S)-NAD(P)H-HYDRATE DEHYDRATASE FAMILY MEMBER"/>
    <property type="match status" value="1"/>
</dbReference>
<comment type="cofactor">
    <cofactor evidence="6">
        <name>Mg(2+)</name>
        <dbReference type="ChEBI" id="CHEBI:18420"/>
    </cofactor>
</comment>
<evidence type="ECO:0000256" key="2">
    <source>
        <dbReference type="ARBA" id="ARBA00022840"/>
    </source>
</evidence>
<comment type="subunit">
    <text evidence="6">Homotetramer.</text>
</comment>
<dbReference type="EC" id="4.2.1.136" evidence="6"/>
<evidence type="ECO:0000313" key="9">
    <source>
        <dbReference type="Proteomes" id="UP000319908"/>
    </source>
</evidence>
<dbReference type="InterPro" id="IPR000631">
    <property type="entry name" value="CARKD"/>
</dbReference>
<evidence type="ECO:0000256" key="6">
    <source>
        <dbReference type="HAMAP-Rule" id="MF_01965"/>
    </source>
</evidence>
<dbReference type="OrthoDB" id="9806925at2"/>
<evidence type="ECO:0000256" key="3">
    <source>
        <dbReference type="ARBA" id="ARBA00022857"/>
    </source>
</evidence>
<dbReference type="HAMAP" id="MF_01965">
    <property type="entry name" value="NADHX_dehydratase"/>
    <property type="match status" value="1"/>
</dbReference>
<dbReference type="Proteomes" id="UP000319908">
    <property type="component" value="Unassembled WGS sequence"/>
</dbReference>
<evidence type="ECO:0000256" key="4">
    <source>
        <dbReference type="ARBA" id="ARBA00023027"/>
    </source>
</evidence>
<dbReference type="EMBL" id="SJPU01000001">
    <property type="protein sequence ID" value="TWU19089.1"/>
    <property type="molecule type" value="Genomic_DNA"/>
</dbReference>
<accession>A0A5C6C8L3</accession>
<comment type="catalytic activity">
    <reaction evidence="6">
        <text>(6S)-NADPHX + ADP = AMP + phosphate + NADPH + H(+)</text>
        <dbReference type="Rhea" id="RHEA:32235"/>
        <dbReference type="ChEBI" id="CHEBI:15378"/>
        <dbReference type="ChEBI" id="CHEBI:43474"/>
        <dbReference type="ChEBI" id="CHEBI:57783"/>
        <dbReference type="ChEBI" id="CHEBI:64076"/>
        <dbReference type="ChEBI" id="CHEBI:456215"/>
        <dbReference type="ChEBI" id="CHEBI:456216"/>
        <dbReference type="EC" id="4.2.1.136"/>
    </reaction>
</comment>
<evidence type="ECO:0000256" key="5">
    <source>
        <dbReference type="ARBA" id="ARBA00023239"/>
    </source>
</evidence>